<reference evidence="1 2" key="1">
    <citation type="submission" date="2019-02" db="EMBL/GenBank/DDBJ databases">
        <title>Deep-cultivation of Planctomycetes and their phenomic and genomic characterization uncovers novel biology.</title>
        <authorList>
            <person name="Wiegand S."/>
            <person name="Jogler M."/>
            <person name="Boedeker C."/>
            <person name="Pinto D."/>
            <person name="Vollmers J."/>
            <person name="Rivas-Marin E."/>
            <person name="Kohn T."/>
            <person name="Peeters S.H."/>
            <person name="Heuer A."/>
            <person name="Rast P."/>
            <person name="Oberbeckmann S."/>
            <person name="Bunk B."/>
            <person name="Jeske O."/>
            <person name="Meyerdierks A."/>
            <person name="Storesund J.E."/>
            <person name="Kallscheuer N."/>
            <person name="Luecker S."/>
            <person name="Lage O.M."/>
            <person name="Pohl T."/>
            <person name="Merkel B.J."/>
            <person name="Hornburger P."/>
            <person name="Mueller R.-W."/>
            <person name="Bruemmer F."/>
            <person name="Labrenz M."/>
            <person name="Spormann A.M."/>
            <person name="Op Den Camp H."/>
            <person name="Overmann J."/>
            <person name="Amann R."/>
            <person name="Jetten M.S.M."/>
            <person name="Mascher T."/>
            <person name="Medema M.H."/>
            <person name="Devos D.P."/>
            <person name="Kaster A.-K."/>
            <person name="Ovreas L."/>
            <person name="Rohde M."/>
            <person name="Galperin M.Y."/>
            <person name="Jogler C."/>
        </authorList>
    </citation>
    <scope>NUCLEOTIDE SEQUENCE [LARGE SCALE GENOMIC DNA]</scope>
    <source>
        <strain evidence="1 2">Pla52o</strain>
    </source>
</reference>
<dbReference type="Proteomes" id="UP000316304">
    <property type="component" value="Unassembled WGS sequence"/>
</dbReference>
<evidence type="ECO:0000313" key="1">
    <source>
        <dbReference type="EMBL" id="TWU25419.1"/>
    </source>
</evidence>
<protein>
    <recommendedName>
        <fullName evidence="3">Desulfoferrodoxin N-terminal domain-containing protein</fullName>
    </recommendedName>
</protein>
<evidence type="ECO:0000313" key="2">
    <source>
        <dbReference type="Proteomes" id="UP000316304"/>
    </source>
</evidence>
<name>A0A5C6CRE6_9BACT</name>
<gene>
    <name evidence="1" type="ORF">Pla52o_17200</name>
</gene>
<dbReference type="EMBL" id="SJPT01000002">
    <property type="protein sequence ID" value="TWU25419.1"/>
    <property type="molecule type" value="Genomic_DNA"/>
</dbReference>
<proteinExistence type="predicted"/>
<comment type="caution">
    <text evidence="1">The sequence shown here is derived from an EMBL/GenBank/DDBJ whole genome shotgun (WGS) entry which is preliminary data.</text>
</comment>
<organism evidence="1 2">
    <name type="scientific">Novipirellula galeiformis</name>
    <dbReference type="NCBI Taxonomy" id="2528004"/>
    <lineage>
        <taxon>Bacteria</taxon>
        <taxon>Pseudomonadati</taxon>
        <taxon>Planctomycetota</taxon>
        <taxon>Planctomycetia</taxon>
        <taxon>Pirellulales</taxon>
        <taxon>Pirellulaceae</taxon>
        <taxon>Novipirellula</taxon>
    </lineage>
</organism>
<accession>A0A5C6CRE6</accession>
<keyword evidence="2" id="KW-1185">Reference proteome</keyword>
<dbReference type="AlphaFoldDB" id="A0A5C6CRE6"/>
<evidence type="ECO:0008006" key="3">
    <source>
        <dbReference type="Google" id="ProtNLM"/>
    </source>
</evidence>
<sequence>MTIKKEAPKIGDMYRCAKCNLEIHVTNGCDCQDCKAEFNCCGKSMDRVTSLPVQNA</sequence>